<dbReference type="AlphaFoldDB" id="A0A3G6YJP5"/>
<dbReference type="EMBL" id="CP033540">
    <property type="protein sequence ID" value="AZC00477.1"/>
    <property type="molecule type" value="Genomic_DNA"/>
</dbReference>
<protein>
    <recommendedName>
        <fullName evidence="3">Alpha/beta hydrolase</fullName>
    </recommendedName>
</protein>
<reference evidence="1 2" key="2">
    <citation type="submission" date="2018-12" db="EMBL/GenBank/DDBJ databases">
        <title>Molecular Epidemiology of Emerging Carbapenem-Resistance in Acinetobacter nosocomialis and Acinetobacter pittii in Taiwan, 2010-2014.</title>
        <authorList>
            <person name="Huang W.-C."/>
            <person name="Wang H.-Y."/>
            <person name="Lai J.-F."/>
            <person name="Lauderdale T.-L."/>
            <person name="Sytwu H.-K."/>
        </authorList>
    </citation>
    <scope>NUCLEOTIDE SEQUENCE [LARGE SCALE GENOMIC DNA]</scope>
    <source>
        <strain evidence="1 2">2014S06-099</strain>
    </source>
</reference>
<dbReference type="Proteomes" id="UP000254410">
    <property type="component" value="Chromosome"/>
</dbReference>
<evidence type="ECO:0008006" key="3">
    <source>
        <dbReference type="Google" id="ProtNLM"/>
    </source>
</evidence>
<gene>
    <name evidence="1" type="ORF">DKE52_008320</name>
</gene>
<proteinExistence type="predicted"/>
<organism evidence="1 2">
    <name type="scientific">Acinetobacter pittii</name>
    <name type="common">Acinetobacter genomosp. 3</name>
    <dbReference type="NCBI Taxonomy" id="48296"/>
    <lineage>
        <taxon>Bacteria</taxon>
        <taxon>Pseudomonadati</taxon>
        <taxon>Pseudomonadota</taxon>
        <taxon>Gammaproteobacteria</taxon>
        <taxon>Moraxellales</taxon>
        <taxon>Moraxellaceae</taxon>
        <taxon>Acinetobacter</taxon>
        <taxon>Acinetobacter calcoaceticus/baumannii complex</taxon>
    </lineage>
</organism>
<reference evidence="1 2" key="1">
    <citation type="submission" date="2018-11" db="EMBL/GenBank/DDBJ databases">
        <authorList>
            <person name="Kuo S.-C."/>
            <person name="Chen F.-J."/>
            <person name="Liao Y.-C."/>
        </authorList>
    </citation>
    <scope>NUCLEOTIDE SEQUENCE [LARGE SCALE GENOMIC DNA]</scope>
    <source>
        <strain evidence="1 2">2014S06-099</strain>
    </source>
</reference>
<evidence type="ECO:0000313" key="1">
    <source>
        <dbReference type="EMBL" id="AZC00477.1"/>
    </source>
</evidence>
<evidence type="ECO:0000313" key="2">
    <source>
        <dbReference type="Proteomes" id="UP000254410"/>
    </source>
</evidence>
<name>A0A3G6YJP5_ACIPI</name>
<sequence length="151" mass="17341">MHGFNNDFSKAKTFYEEVEERIDSLTGVKNHYVEFYWDGLYNGKTTLDIPYFYWGDSLTYSNYAGQIGLRRILNRLKSTNELYFITHSRGAAVAFSSLLDPVYKPEIARDMPKHKIIPEEAMTNRFNKIRIISLAPAIGPVGHNLNDSLKA</sequence>
<accession>A0A3G6YJP5</accession>